<evidence type="ECO:0000256" key="1">
    <source>
        <dbReference type="SAM" id="Phobius"/>
    </source>
</evidence>
<keyword evidence="1" id="KW-1133">Transmembrane helix</keyword>
<sequence>MCSPQGGGLDGFFTNIILWCSFHHLWYHSQVILWVSFNPSFELFYLVIFILVLLSCAWNIIISSSYALWLCVHNVFFQVPTCLNPSLGCSSIFVPFSFLGLLYHIFLNFT</sequence>
<keyword evidence="3" id="KW-1185">Reference proteome</keyword>
<dbReference type="AlphaFoldDB" id="A0ABD1LGB9"/>
<evidence type="ECO:0000313" key="2">
    <source>
        <dbReference type="EMBL" id="KAL2322574.1"/>
    </source>
</evidence>
<comment type="caution">
    <text evidence="2">The sequence shown here is derived from an EMBL/GenBank/DDBJ whole genome shotgun (WGS) entry which is preliminary data.</text>
</comment>
<organism evidence="2 3">
    <name type="scientific">Flemingia macrophylla</name>
    <dbReference type="NCBI Taxonomy" id="520843"/>
    <lineage>
        <taxon>Eukaryota</taxon>
        <taxon>Viridiplantae</taxon>
        <taxon>Streptophyta</taxon>
        <taxon>Embryophyta</taxon>
        <taxon>Tracheophyta</taxon>
        <taxon>Spermatophyta</taxon>
        <taxon>Magnoliopsida</taxon>
        <taxon>eudicotyledons</taxon>
        <taxon>Gunneridae</taxon>
        <taxon>Pentapetalae</taxon>
        <taxon>rosids</taxon>
        <taxon>fabids</taxon>
        <taxon>Fabales</taxon>
        <taxon>Fabaceae</taxon>
        <taxon>Papilionoideae</taxon>
        <taxon>50 kb inversion clade</taxon>
        <taxon>NPAAA clade</taxon>
        <taxon>indigoferoid/millettioid clade</taxon>
        <taxon>Phaseoleae</taxon>
        <taxon>Flemingia</taxon>
    </lineage>
</organism>
<reference evidence="2 3" key="1">
    <citation type="submission" date="2024-08" db="EMBL/GenBank/DDBJ databases">
        <title>Insights into the chromosomal genome structure of Flemingia macrophylla.</title>
        <authorList>
            <person name="Ding Y."/>
            <person name="Zhao Y."/>
            <person name="Bi W."/>
            <person name="Wu M."/>
            <person name="Zhao G."/>
            <person name="Gong Y."/>
            <person name="Li W."/>
            <person name="Zhang P."/>
        </authorList>
    </citation>
    <scope>NUCLEOTIDE SEQUENCE [LARGE SCALE GENOMIC DNA]</scope>
    <source>
        <strain evidence="2">DYQJB</strain>
        <tissue evidence="2">Leaf</tissue>
    </source>
</reference>
<name>A0ABD1LGB9_9FABA</name>
<proteinExistence type="predicted"/>
<keyword evidence="1" id="KW-0472">Membrane</keyword>
<accession>A0ABD1LGB9</accession>
<keyword evidence="1" id="KW-0812">Transmembrane</keyword>
<dbReference type="EMBL" id="JBGMDY010000009">
    <property type="protein sequence ID" value="KAL2322574.1"/>
    <property type="molecule type" value="Genomic_DNA"/>
</dbReference>
<gene>
    <name evidence="2" type="ORF">Fmac_026953</name>
</gene>
<protein>
    <submittedName>
        <fullName evidence="2">Uncharacterized protein</fullName>
    </submittedName>
</protein>
<evidence type="ECO:0000313" key="3">
    <source>
        <dbReference type="Proteomes" id="UP001603857"/>
    </source>
</evidence>
<feature type="transmembrane region" description="Helical" evidence="1">
    <location>
        <begin position="43"/>
        <end position="70"/>
    </location>
</feature>
<feature type="transmembrane region" description="Helical" evidence="1">
    <location>
        <begin position="12"/>
        <end position="37"/>
    </location>
</feature>
<dbReference type="Proteomes" id="UP001603857">
    <property type="component" value="Unassembled WGS sequence"/>
</dbReference>
<feature type="transmembrane region" description="Helical" evidence="1">
    <location>
        <begin position="82"/>
        <end position="106"/>
    </location>
</feature>